<evidence type="ECO:0000313" key="2">
    <source>
        <dbReference type="Proteomes" id="UP000007879"/>
    </source>
</evidence>
<dbReference type="GeneID" id="109584168"/>
<sequence>MTLLNAIWKHFYSLKSGGEHGTLYQLRNLLGRTNVKKDPSKSFDECEDFLLTAIEGFIVTAAMHILRMKSLDDVPDSEVVPEDSWLNPELERKRILSEVTRDI</sequence>
<dbReference type="RefSeq" id="XP_019855343.1">
    <property type="nucleotide sequence ID" value="XM_019999784.1"/>
</dbReference>
<dbReference type="KEGG" id="aqu:109584168"/>
<organism evidence="1 2">
    <name type="scientific">Amphimedon queenslandica</name>
    <name type="common">Sponge</name>
    <dbReference type="NCBI Taxonomy" id="400682"/>
    <lineage>
        <taxon>Eukaryota</taxon>
        <taxon>Metazoa</taxon>
        <taxon>Porifera</taxon>
        <taxon>Demospongiae</taxon>
        <taxon>Heteroscleromorpha</taxon>
        <taxon>Haplosclerida</taxon>
        <taxon>Niphatidae</taxon>
        <taxon>Amphimedon</taxon>
    </lineage>
</organism>
<evidence type="ECO:0000313" key="1">
    <source>
        <dbReference type="EnsemblMetazoa" id="XP_019855343.1"/>
    </source>
</evidence>
<dbReference type="EnsemblMetazoa" id="XM_019999784.1">
    <property type="protein sequence ID" value="XP_019855343.1"/>
    <property type="gene ID" value="LOC109584168"/>
</dbReference>
<name>A0AAN0JF87_AMPQE</name>
<dbReference type="Proteomes" id="UP000007879">
    <property type="component" value="Unassembled WGS sequence"/>
</dbReference>
<accession>A0AAN0JF87</accession>
<protein>
    <submittedName>
        <fullName evidence="1">Uncharacterized protein</fullName>
    </submittedName>
</protein>
<reference evidence="2" key="1">
    <citation type="journal article" date="2010" name="Nature">
        <title>The Amphimedon queenslandica genome and the evolution of animal complexity.</title>
        <authorList>
            <person name="Srivastava M."/>
            <person name="Simakov O."/>
            <person name="Chapman J."/>
            <person name="Fahey B."/>
            <person name="Gauthier M.E."/>
            <person name="Mitros T."/>
            <person name="Richards G.S."/>
            <person name="Conaco C."/>
            <person name="Dacre M."/>
            <person name="Hellsten U."/>
            <person name="Larroux C."/>
            <person name="Putnam N.H."/>
            <person name="Stanke M."/>
            <person name="Adamska M."/>
            <person name="Darling A."/>
            <person name="Degnan S.M."/>
            <person name="Oakley T.H."/>
            <person name="Plachetzki D.C."/>
            <person name="Zhai Y."/>
            <person name="Adamski M."/>
            <person name="Calcino A."/>
            <person name="Cummins S.F."/>
            <person name="Goodstein D.M."/>
            <person name="Harris C."/>
            <person name="Jackson D.J."/>
            <person name="Leys S.P."/>
            <person name="Shu S."/>
            <person name="Woodcroft B.J."/>
            <person name="Vervoort M."/>
            <person name="Kosik K.S."/>
            <person name="Manning G."/>
            <person name="Degnan B.M."/>
            <person name="Rokhsar D.S."/>
        </authorList>
    </citation>
    <scope>NUCLEOTIDE SEQUENCE [LARGE SCALE GENOMIC DNA]</scope>
</reference>
<reference evidence="1" key="2">
    <citation type="submission" date="2024-06" db="UniProtKB">
        <authorList>
            <consortium name="EnsemblMetazoa"/>
        </authorList>
    </citation>
    <scope>IDENTIFICATION</scope>
</reference>
<proteinExistence type="predicted"/>
<keyword evidence="2" id="KW-1185">Reference proteome</keyword>
<dbReference type="AlphaFoldDB" id="A0AAN0JF87"/>